<comment type="caution">
    <text evidence="1">The sequence shown here is derived from an EMBL/GenBank/DDBJ whole genome shotgun (WGS) entry which is preliminary data.</text>
</comment>
<sequence>MQWCTVFSVVVMVFNTTQRTH</sequence>
<accession>A0A392UW97</accession>
<name>A0A392UW97_9FABA</name>
<feature type="non-terminal residue" evidence="1">
    <location>
        <position position="21"/>
    </location>
</feature>
<evidence type="ECO:0000313" key="1">
    <source>
        <dbReference type="EMBL" id="MCI80286.1"/>
    </source>
</evidence>
<proteinExistence type="predicted"/>
<organism evidence="1 2">
    <name type="scientific">Trifolium medium</name>
    <dbReference type="NCBI Taxonomy" id="97028"/>
    <lineage>
        <taxon>Eukaryota</taxon>
        <taxon>Viridiplantae</taxon>
        <taxon>Streptophyta</taxon>
        <taxon>Embryophyta</taxon>
        <taxon>Tracheophyta</taxon>
        <taxon>Spermatophyta</taxon>
        <taxon>Magnoliopsida</taxon>
        <taxon>eudicotyledons</taxon>
        <taxon>Gunneridae</taxon>
        <taxon>Pentapetalae</taxon>
        <taxon>rosids</taxon>
        <taxon>fabids</taxon>
        <taxon>Fabales</taxon>
        <taxon>Fabaceae</taxon>
        <taxon>Papilionoideae</taxon>
        <taxon>50 kb inversion clade</taxon>
        <taxon>NPAAA clade</taxon>
        <taxon>Hologalegina</taxon>
        <taxon>IRL clade</taxon>
        <taxon>Trifolieae</taxon>
        <taxon>Trifolium</taxon>
    </lineage>
</organism>
<reference evidence="1 2" key="1">
    <citation type="journal article" date="2018" name="Front. Plant Sci.">
        <title>Red Clover (Trifolium pratense) and Zigzag Clover (T. medium) - A Picture of Genomic Similarities and Differences.</title>
        <authorList>
            <person name="Dluhosova J."/>
            <person name="Istvanek J."/>
            <person name="Nedelnik J."/>
            <person name="Repkova J."/>
        </authorList>
    </citation>
    <scope>NUCLEOTIDE SEQUENCE [LARGE SCALE GENOMIC DNA]</scope>
    <source>
        <strain evidence="2">cv. 10/8</strain>
        <tissue evidence="1">Leaf</tissue>
    </source>
</reference>
<keyword evidence="2" id="KW-1185">Reference proteome</keyword>
<dbReference type="Proteomes" id="UP000265520">
    <property type="component" value="Unassembled WGS sequence"/>
</dbReference>
<dbReference type="EMBL" id="LXQA010992237">
    <property type="protein sequence ID" value="MCI80286.1"/>
    <property type="molecule type" value="Genomic_DNA"/>
</dbReference>
<evidence type="ECO:0000313" key="2">
    <source>
        <dbReference type="Proteomes" id="UP000265520"/>
    </source>
</evidence>
<dbReference type="AlphaFoldDB" id="A0A392UW97"/>
<protein>
    <submittedName>
        <fullName evidence="1">Uncharacterized protein</fullName>
    </submittedName>
</protein>